<dbReference type="PANTHER" id="PTHR34128:SF2">
    <property type="entry name" value="CYTOCHROME C-TYPE BIOGENESIS PROTEIN CCME HOMOLOG, MITOCHONDRIAL"/>
    <property type="match status" value="1"/>
</dbReference>
<evidence type="ECO:0000256" key="3">
    <source>
        <dbReference type="ARBA" id="ARBA00022519"/>
    </source>
</evidence>
<dbReference type="EMBL" id="QPGL01000001">
    <property type="protein sequence ID" value="RCS73623.1"/>
    <property type="molecule type" value="Genomic_DNA"/>
</dbReference>
<keyword evidence="7 13" id="KW-0201">Cytochrome c-type biogenesis</keyword>
<dbReference type="Proteomes" id="UP000252479">
    <property type="component" value="Unassembled WGS sequence"/>
</dbReference>
<keyword evidence="11 13" id="KW-0472">Membrane</keyword>
<dbReference type="GO" id="GO:0020037">
    <property type="term" value="F:heme binding"/>
    <property type="evidence" value="ECO:0007669"/>
    <property type="project" value="InterPro"/>
</dbReference>
<keyword evidence="6 13" id="KW-0479">Metal-binding</keyword>
<evidence type="ECO:0000256" key="16">
    <source>
        <dbReference type="SAM" id="Phobius"/>
    </source>
</evidence>
<dbReference type="Pfam" id="PF03100">
    <property type="entry name" value="CcmE"/>
    <property type="match status" value="1"/>
</dbReference>
<dbReference type="NCBIfam" id="NF009731">
    <property type="entry name" value="PRK13254.1-5"/>
    <property type="match status" value="1"/>
</dbReference>
<feature type="compositionally biased region" description="Polar residues" evidence="15">
    <location>
        <begin position="144"/>
        <end position="167"/>
    </location>
</feature>
<dbReference type="PANTHER" id="PTHR34128">
    <property type="entry name" value="CYTOCHROME C-TYPE BIOGENESIS PROTEIN CCME HOMOLOG, MITOCHONDRIAL"/>
    <property type="match status" value="1"/>
</dbReference>
<proteinExistence type="inferred from homology"/>
<dbReference type="SUPFAM" id="SSF82093">
    <property type="entry name" value="Heme chaperone CcmE"/>
    <property type="match status" value="1"/>
</dbReference>
<keyword evidence="18" id="KW-1185">Reference proteome</keyword>
<evidence type="ECO:0000313" key="17">
    <source>
        <dbReference type="EMBL" id="RCS73623.1"/>
    </source>
</evidence>
<dbReference type="NCBIfam" id="NF009727">
    <property type="entry name" value="PRK13254.1-1"/>
    <property type="match status" value="1"/>
</dbReference>
<protein>
    <recommendedName>
        <fullName evidence="13">Cytochrome c-type biogenesis protein CcmE</fullName>
    </recommendedName>
    <alternativeName>
        <fullName evidence="13">Cytochrome c maturation protein E</fullName>
    </alternativeName>
    <alternativeName>
        <fullName evidence="13">Heme chaperone CcmE</fullName>
    </alternativeName>
</protein>
<feature type="transmembrane region" description="Helical" evidence="16">
    <location>
        <begin position="9"/>
        <end position="30"/>
    </location>
</feature>
<feature type="region of interest" description="Disordered" evidence="15">
    <location>
        <begin position="140"/>
        <end position="167"/>
    </location>
</feature>
<dbReference type="NCBIfam" id="NF009638">
    <property type="entry name" value="PRK13165.1"/>
    <property type="match status" value="1"/>
</dbReference>
<comment type="similarity">
    <text evidence="13">Belongs to the CcmE/CycJ family.</text>
</comment>
<accession>A0A368LQ61</accession>
<dbReference type="GO" id="GO:0005886">
    <property type="term" value="C:plasma membrane"/>
    <property type="evidence" value="ECO:0007669"/>
    <property type="project" value="UniProtKB-SubCell"/>
</dbReference>
<evidence type="ECO:0000256" key="4">
    <source>
        <dbReference type="ARBA" id="ARBA00022617"/>
    </source>
</evidence>
<dbReference type="Gene3D" id="2.40.50.140">
    <property type="entry name" value="Nucleic acid-binding proteins"/>
    <property type="match status" value="1"/>
</dbReference>
<dbReference type="HAMAP" id="MF_01959">
    <property type="entry name" value="CcmE"/>
    <property type="match status" value="1"/>
</dbReference>
<dbReference type="GeneID" id="303188930"/>
<keyword evidence="4 13" id="KW-0349">Heme</keyword>
<evidence type="ECO:0000313" key="18">
    <source>
        <dbReference type="Proteomes" id="UP000252479"/>
    </source>
</evidence>
<dbReference type="GO" id="GO:0017003">
    <property type="term" value="P:protein-heme linkage"/>
    <property type="evidence" value="ECO:0007669"/>
    <property type="project" value="UniProtKB-UniRule"/>
</dbReference>
<feature type="topological domain" description="Extracellular" evidence="13">
    <location>
        <begin position="30"/>
        <end position="167"/>
    </location>
</feature>
<dbReference type="GO" id="GO:0046872">
    <property type="term" value="F:metal ion binding"/>
    <property type="evidence" value="ECO:0007669"/>
    <property type="project" value="UniProtKB-KW"/>
</dbReference>
<dbReference type="OrthoDB" id="9793584at2"/>
<dbReference type="RefSeq" id="WP_086958038.1">
    <property type="nucleotide sequence ID" value="NZ_AP018680.1"/>
</dbReference>
<comment type="caution">
    <text evidence="17">The sequence shown here is derived from an EMBL/GenBank/DDBJ whole genome shotgun (WGS) entry which is preliminary data.</text>
</comment>
<evidence type="ECO:0000256" key="12">
    <source>
        <dbReference type="ARBA" id="ARBA00056663"/>
    </source>
</evidence>
<dbReference type="InterPro" id="IPR036127">
    <property type="entry name" value="CcmE-like_sf"/>
</dbReference>
<gene>
    <name evidence="13" type="primary">ccmE</name>
    <name evidence="13" type="synonym">cycJ</name>
    <name evidence="17" type="ORF">CIK83_08360</name>
</gene>
<feature type="topological domain" description="Cytoplasmic" evidence="13">
    <location>
        <begin position="1"/>
        <end position="8"/>
    </location>
</feature>
<evidence type="ECO:0000256" key="1">
    <source>
        <dbReference type="ARBA" id="ARBA00004533"/>
    </source>
</evidence>
<organism evidence="17 18">
    <name type="scientific">Vibrio casei</name>
    <dbReference type="NCBI Taxonomy" id="673372"/>
    <lineage>
        <taxon>Bacteria</taxon>
        <taxon>Pseudomonadati</taxon>
        <taxon>Pseudomonadota</taxon>
        <taxon>Gammaproteobacteria</taxon>
        <taxon>Vibrionales</taxon>
        <taxon>Vibrionaceae</taxon>
        <taxon>Vibrio</taxon>
    </lineage>
</organism>
<evidence type="ECO:0000256" key="15">
    <source>
        <dbReference type="SAM" id="MobiDB-lite"/>
    </source>
</evidence>
<name>A0A368LQ61_9VIBR</name>
<keyword evidence="2 13" id="KW-1003">Cell membrane</keyword>
<keyword evidence="3" id="KW-0997">Cell inner membrane</keyword>
<comment type="subcellular location">
    <subcellularLocation>
        <location evidence="1">Cell inner membrane</location>
    </subcellularLocation>
    <subcellularLocation>
        <location evidence="13">Cell membrane</location>
        <topology evidence="13">Single-pass type II membrane protein</topology>
    </subcellularLocation>
</comment>
<evidence type="ECO:0000256" key="8">
    <source>
        <dbReference type="ARBA" id="ARBA00022968"/>
    </source>
</evidence>
<feature type="binding site" description="axial binding residue" evidence="13 14">
    <location>
        <position position="133"/>
    </location>
    <ligand>
        <name>heme</name>
        <dbReference type="ChEBI" id="CHEBI:30413"/>
    </ligand>
    <ligandPart>
        <name>Fe</name>
        <dbReference type="ChEBI" id="CHEBI:18248"/>
    </ligandPart>
</feature>
<keyword evidence="9 13" id="KW-1133">Transmembrane helix</keyword>
<dbReference type="GO" id="GO:0017004">
    <property type="term" value="P:cytochrome complex assembly"/>
    <property type="evidence" value="ECO:0007669"/>
    <property type="project" value="UniProtKB-KW"/>
</dbReference>
<dbReference type="AlphaFoldDB" id="A0A368LQ61"/>
<keyword evidence="8 13" id="KW-0735">Signal-anchor</keyword>
<evidence type="ECO:0000256" key="10">
    <source>
        <dbReference type="ARBA" id="ARBA00023004"/>
    </source>
</evidence>
<evidence type="ECO:0000256" key="9">
    <source>
        <dbReference type="ARBA" id="ARBA00022989"/>
    </source>
</evidence>
<keyword evidence="5 13" id="KW-0812">Transmembrane</keyword>
<evidence type="ECO:0000256" key="11">
    <source>
        <dbReference type="ARBA" id="ARBA00023136"/>
    </source>
</evidence>
<dbReference type="FunFam" id="2.40.50.140:FF:000104">
    <property type="entry name" value="Cytochrome c-type biogenesis protein CcmE"/>
    <property type="match status" value="1"/>
</dbReference>
<dbReference type="InterPro" id="IPR004329">
    <property type="entry name" value="CcmE"/>
</dbReference>
<comment type="function">
    <text evidence="12 13">Heme chaperone required for the biogenesis of c-type cytochromes. Transiently binds heme delivered by CcmC and transfers the heme to apo-cytochromes in a process facilitated by CcmF and CcmH.</text>
</comment>
<evidence type="ECO:0000256" key="7">
    <source>
        <dbReference type="ARBA" id="ARBA00022748"/>
    </source>
</evidence>
<dbReference type="InterPro" id="IPR012340">
    <property type="entry name" value="NA-bd_OB-fold"/>
</dbReference>
<sequence length="167" mass="18280">MTPRRKKRLAIILAILIGVAGTVGLTMYALSQNMNLFYTPTELVNGKPDGTKPHVGERLRIGGMVVEGSVKRDPKSLQVSFDLKDVGPTVTVTYNGILPDLFREGQGIVAQGTLVDATTVDAFEVLAKHDEKYMPPEIAEAMQKNHNPDSYNKSSSKTNTETKQGYE</sequence>
<evidence type="ECO:0000256" key="13">
    <source>
        <dbReference type="HAMAP-Rule" id="MF_01959"/>
    </source>
</evidence>
<reference evidence="17 18" key="1">
    <citation type="journal article" date="2017" name="Elife">
        <title>Extensive horizontal gene transfer in cheese-associated bacteria.</title>
        <authorList>
            <person name="Bonham K.S."/>
            <person name="Wolfe B.E."/>
            <person name="Dutton R.J."/>
        </authorList>
    </citation>
    <scope>NUCLEOTIDE SEQUENCE [LARGE SCALE GENOMIC DNA]</scope>
    <source>
        <strain evidence="17 18">JB196</strain>
    </source>
</reference>
<feature type="binding site" description="covalent" evidence="13 14">
    <location>
        <position position="129"/>
    </location>
    <ligand>
        <name>heme</name>
        <dbReference type="ChEBI" id="CHEBI:30413"/>
    </ligand>
</feature>
<evidence type="ECO:0000256" key="2">
    <source>
        <dbReference type="ARBA" id="ARBA00022475"/>
    </source>
</evidence>
<evidence type="ECO:0000256" key="14">
    <source>
        <dbReference type="PIRSR" id="PIRSR604329-50"/>
    </source>
</evidence>
<keyword evidence="10 13" id="KW-0408">Iron</keyword>
<evidence type="ECO:0000256" key="6">
    <source>
        <dbReference type="ARBA" id="ARBA00022723"/>
    </source>
</evidence>
<dbReference type="NCBIfam" id="NF009729">
    <property type="entry name" value="PRK13254.1-3"/>
    <property type="match status" value="1"/>
</dbReference>
<evidence type="ECO:0000256" key="5">
    <source>
        <dbReference type="ARBA" id="ARBA00022692"/>
    </source>
</evidence>